<keyword evidence="8" id="KW-0227">DNA damage</keyword>
<dbReference type="EC" id="2.3.2.27" evidence="4"/>
<evidence type="ECO:0000256" key="12">
    <source>
        <dbReference type="ARBA" id="ARBA00023172"/>
    </source>
</evidence>
<dbReference type="Pfam" id="PF08746">
    <property type="entry name" value="zf-RING-like"/>
    <property type="match status" value="1"/>
</dbReference>
<feature type="region of interest" description="Disordered" evidence="15">
    <location>
        <begin position="317"/>
        <end position="342"/>
    </location>
</feature>
<proteinExistence type="inferred from homology"/>
<keyword evidence="16" id="KW-0472">Membrane</keyword>
<dbReference type="Proteomes" id="UP000295703">
    <property type="component" value="Unassembled WGS sequence"/>
</dbReference>
<dbReference type="STRING" id="5466.A0A4R8PT97"/>
<evidence type="ECO:0000256" key="14">
    <source>
        <dbReference type="ARBA" id="ARBA00023242"/>
    </source>
</evidence>
<comment type="similarity">
    <text evidence="3">Belongs to the NSE1 family.</text>
</comment>
<feature type="compositionally biased region" description="Polar residues" evidence="15">
    <location>
        <begin position="77"/>
        <end position="93"/>
    </location>
</feature>
<dbReference type="InterPro" id="IPR036388">
    <property type="entry name" value="WH-like_DNA-bd_sf"/>
</dbReference>
<keyword evidence="12" id="KW-0233">DNA recombination</keyword>
<dbReference type="PANTHER" id="PTHR20973:SF0">
    <property type="entry name" value="NON-STRUCTURAL MAINTENANCE OF CHROMOSOMES ELEMENT 1 HOMOLOG"/>
    <property type="match status" value="1"/>
</dbReference>
<evidence type="ECO:0000256" key="10">
    <source>
        <dbReference type="ARBA" id="ARBA00022786"/>
    </source>
</evidence>
<feature type="non-terminal residue" evidence="18">
    <location>
        <position position="512"/>
    </location>
</feature>
<evidence type="ECO:0000313" key="18">
    <source>
        <dbReference type="EMBL" id="TDZ27270.1"/>
    </source>
</evidence>
<keyword evidence="10" id="KW-0833">Ubl conjugation pathway</keyword>
<dbReference type="GO" id="GO:0000724">
    <property type="term" value="P:double-strand break repair via homologous recombination"/>
    <property type="evidence" value="ECO:0007669"/>
    <property type="project" value="TreeGrafter"/>
</dbReference>
<dbReference type="GO" id="GO:0061630">
    <property type="term" value="F:ubiquitin protein ligase activity"/>
    <property type="evidence" value="ECO:0007669"/>
    <property type="project" value="UniProtKB-EC"/>
</dbReference>
<keyword evidence="16" id="KW-0812">Transmembrane</keyword>
<sequence>MFQVSSARQNTRDSLNDTPDLSTSRLHTDLVLFLPGVSASLLTFVVFGTTKTFRDYLVEKLVPGRVRSVRRRGGKQAPSSSPRRSGMAQTNRSVAAPLPPRLSLDTYVENDLGLYTPTDEGSGIQLRELNADGSSKAEDDDQSPLVPELGKPERVYLYSKKSCSTSLSVSAFAMSVAAHYNDGNRAFLQAFLARGALTFGDAQHILAEIFTLEAEGGESVRPQDVTGEDFDSYLAAAAEAVSFFDYEIRSHLHQATKQRTHALVNTASDPMTQLATTYNAEQIAFTKRLLDAMFELYNSPRMEIMAITEMQAVKLARPPRPNNADANGGDPAQTQSAAADRGLKHSEVEDMMVKLVNQGWLEKSEDAFFSLAPRALMELRAWLVESYNDPDAAREAWQPVKFCEACKEMVTIGQRCGERDCNARLHDTCGDAYWRTQRSRKCPRCSRDWDGEHFVGEKAVTSTEAYQRGRRRSGPSASRRNGADADADQSVQRDDEEGDEVNGEGEGEGEDE</sequence>
<comment type="caution">
    <text evidence="18">The sequence shown here is derived from an EMBL/GenBank/DDBJ whole genome shotgun (WGS) entry which is preliminary data.</text>
</comment>
<accession>A0A4R8PT97</accession>
<evidence type="ECO:0000256" key="15">
    <source>
        <dbReference type="SAM" id="MobiDB-lite"/>
    </source>
</evidence>
<dbReference type="AlphaFoldDB" id="A0A4R8PT97"/>
<dbReference type="EMBL" id="RYZW01005617">
    <property type="protein sequence ID" value="TDZ27270.1"/>
    <property type="molecule type" value="Genomic_DNA"/>
</dbReference>
<dbReference type="GO" id="GO:0008270">
    <property type="term" value="F:zinc ion binding"/>
    <property type="evidence" value="ECO:0007669"/>
    <property type="project" value="UniProtKB-KW"/>
</dbReference>
<feature type="region of interest" description="Disordered" evidence="15">
    <location>
        <begin position="1"/>
        <end position="21"/>
    </location>
</feature>
<keyword evidence="6" id="KW-0808">Transferase</keyword>
<protein>
    <recommendedName>
        <fullName evidence="5">Non-structural maintenance of chromosomes element 1 homolog</fullName>
        <ecNumber evidence="4">2.3.2.27</ecNumber>
    </recommendedName>
</protein>
<comment type="subcellular location">
    <subcellularLocation>
        <location evidence="2">Nucleus</location>
    </subcellularLocation>
</comment>
<dbReference type="GO" id="GO:0030915">
    <property type="term" value="C:Smc5-Smc6 complex"/>
    <property type="evidence" value="ECO:0007669"/>
    <property type="project" value="InterPro"/>
</dbReference>
<keyword evidence="19" id="KW-1185">Reference proteome</keyword>
<feature type="domain" description="Non-structural maintenance of chromosomes element 1 RING C4HC3-type" evidence="17">
    <location>
        <begin position="403"/>
        <end position="445"/>
    </location>
</feature>
<evidence type="ECO:0000313" key="19">
    <source>
        <dbReference type="Proteomes" id="UP000295703"/>
    </source>
</evidence>
<keyword evidence="16" id="KW-1133">Transmembrane helix</keyword>
<comment type="catalytic activity">
    <reaction evidence="1">
        <text>S-ubiquitinyl-[E2 ubiquitin-conjugating enzyme]-L-cysteine + [acceptor protein]-L-lysine = [E2 ubiquitin-conjugating enzyme]-L-cysteine + N(6)-ubiquitinyl-[acceptor protein]-L-lysine.</text>
        <dbReference type="EC" id="2.3.2.27"/>
    </reaction>
</comment>
<dbReference type="Pfam" id="PF07574">
    <property type="entry name" value="SMC_Nse1"/>
    <property type="match status" value="1"/>
</dbReference>
<dbReference type="Gene3D" id="3.30.40.10">
    <property type="entry name" value="Zinc/RING finger domain, C3HC4 (zinc finger)"/>
    <property type="match status" value="1"/>
</dbReference>
<evidence type="ECO:0000256" key="6">
    <source>
        <dbReference type="ARBA" id="ARBA00022679"/>
    </source>
</evidence>
<keyword evidence="14" id="KW-0539">Nucleus</keyword>
<dbReference type="CDD" id="cd16493">
    <property type="entry name" value="RING-CH-C4HC3_NSE1"/>
    <property type="match status" value="1"/>
</dbReference>
<dbReference type="Gene3D" id="1.10.10.10">
    <property type="entry name" value="Winged helix-like DNA-binding domain superfamily/Winged helix DNA-binding domain"/>
    <property type="match status" value="1"/>
</dbReference>
<evidence type="ECO:0000256" key="3">
    <source>
        <dbReference type="ARBA" id="ARBA00010258"/>
    </source>
</evidence>
<evidence type="ECO:0000256" key="8">
    <source>
        <dbReference type="ARBA" id="ARBA00022763"/>
    </source>
</evidence>
<organism evidence="18 19">
    <name type="scientific">Colletotrichum trifolii</name>
    <dbReference type="NCBI Taxonomy" id="5466"/>
    <lineage>
        <taxon>Eukaryota</taxon>
        <taxon>Fungi</taxon>
        <taxon>Dikarya</taxon>
        <taxon>Ascomycota</taxon>
        <taxon>Pezizomycotina</taxon>
        <taxon>Sordariomycetes</taxon>
        <taxon>Hypocreomycetidae</taxon>
        <taxon>Glomerellales</taxon>
        <taxon>Glomerellaceae</taxon>
        <taxon>Colletotrichum</taxon>
        <taxon>Colletotrichum orbiculare species complex</taxon>
    </lineage>
</organism>
<evidence type="ECO:0000259" key="17">
    <source>
        <dbReference type="Pfam" id="PF08746"/>
    </source>
</evidence>
<evidence type="ECO:0000256" key="9">
    <source>
        <dbReference type="ARBA" id="ARBA00022771"/>
    </source>
</evidence>
<evidence type="ECO:0000256" key="16">
    <source>
        <dbReference type="SAM" id="Phobius"/>
    </source>
</evidence>
<dbReference type="InterPro" id="IPR011513">
    <property type="entry name" value="Nse1"/>
</dbReference>
<feature type="transmembrane region" description="Helical" evidence="16">
    <location>
        <begin position="30"/>
        <end position="50"/>
    </location>
</feature>
<dbReference type="Gene3D" id="3.90.1150.220">
    <property type="match status" value="1"/>
</dbReference>
<evidence type="ECO:0000256" key="13">
    <source>
        <dbReference type="ARBA" id="ARBA00023204"/>
    </source>
</evidence>
<evidence type="ECO:0000256" key="2">
    <source>
        <dbReference type="ARBA" id="ARBA00004123"/>
    </source>
</evidence>
<keyword evidence="13" id="KW-0234">DNA repair</keyword>
<name>A0A4R8PT97_COLTR</name>
<feature type="compositionally biased region" description="Acidic residues" evidence="15">
    <location>
        <begin position="494"/>
        <end position="512"/>
    </location>
</feature>
<evidence type="ECO:0000256" key="11">
    <source>
        <dbReference type="ARBA" id="ARBA00022833"/>
    </source>
</evidence>
<reference evidence="18 19" key="1">
    <citation type="submission" date="2018-12" db="EMBL/GenBank/DDBJ databases">
        <title>Genome sequence and assembly of Colletotrichum trifolii.</title>
        <authorList>
            <person name="Gan P."/>
            <person name="Shirasu K."/>
        </authorList>
    </citation>
    <scope>NUCLEOTIDE SEQUENCE [LARGE SCALE GENOMIC DNA]</scope>
    <source>
        <strain evidence="18 19">543-2</strain>
    </source>
</reference>
<gene>
    <name evidence="18" type="ORF">CTRI78_v012289</name>
</gene>
<feature type="region of interest" description="Disordered" evidence="15">
    <location>
        <begin position="460"/>
        <end position="512"/>
    </location>
</feature>
<evidence type="ECO:0000256" key="4">
    <source>
        <dbReference type="ARBA" id="ARBA00012483"/>
    </source>
</evidence>
<dbReference type="InterPro" id="IPR013083">
    <property type="entry name" value="Znf_RING/FYVE/PHD"/>
</dbReference>
<evidence type="ECO:0000256" key="5">
    <source>
        <dbReference type="ARBA" id="ARBA00019422"/>
    </source>
</evidence>
<dbReference type="InterPro" id="IPR014857">
    <property type="entry name" value="Nse1_RING_C4HC3-type"/>
</dbReference>
<dbReference type="PANTHER" id="PTHR20973">
    <property type="entry name" value="NON-SMC ELEMENT 1-RELATED"/>
    <property type="match status" value="1"/>
</dbReference>
<keyword evidence="7" id="KW-0479">Metal-binding</keyword>
<keyword evidence="9" id="KW-0863">Zinc-finger</keyword>
<feature type="region of interest" description="Disordered" evidence="15">
    <location>
        <begin position="68"/>
        <end position="100"/>
    </location>
</feature>
<dbReference type="GO" id="GO:0005634">
    <property type="term" value="C:nucleus"/>
    <property type="evidence" value="ECO:0007669"/>
    <property type="project" value="UniProtKB-SubCell"/>
</dbReference>
<evidence type="ECO:0000256" key="7">
    <source>
        <dbReference type="ARBA" id="ARBA00022723"/>
    </source>
</evidence>
<evidence type="ECO:0000256" key="1">
    <source>
        <dbReference type="ARBA" id="ARBA00000900"/>
    </source>
</evidence>
<keyword evidence="11" id="KW-0862">Zinc</keyword>